<reference evidence="1 2" key="1">
    <citation type="submission" date="2021-02" db="EMBL/GenBank/DDBJ databases">
        <title>Draft genome of the type strains Burkholderia anthina DSM16086.</title>
        <authorList>
            <person name="Hertel R."/>
            <person name="Meissner J."/>
            <person name="Poehlein A."/>
            <person name="Daniel R."/>
            <person name="Commichau F.M."/>
        </authorList>
    </citation>
    <scope>NUCLEOTIDE SEQUENCE [LARGE SCALE GENOMIC DNA]</scope>
    <source>
        <strain evidence="1 2">DSM 16086</strain>
    </source>
</reference>
<dbReference type="Proteomes" id="UP000755577">
    <property type="component" value="Unassembled WGS sequence"/>
</dbReference>
<protein>
    <submittedName>
        <fullName evidence="1">Uncharacterized protein</fullName>
    </submittedName>
</protein>
<accession>A0ABS2BF04</accession>
<dbReference type="EMBL" id="JAFCIQ010000031">
    <property type="protein sequence ID" value="MBM2770784.1"/>
    <property type="molecule type" value="Genomic_DNA"/>
</dbReference>
<evidence type="ECO:0000313" key="1">
    <source>
        <dbReference type="EMBL" id="MBM2770784.1"/>
    </source>
</evidence>
<dbReference type="RefSeq" id="WP_174926737.1">
    <property type="nucleotide sequence ID" value="NZ_CABVLY010000012.1"/>
</dbReference>
<gene>
    <name evidence="1" type="ORF">JQK92_30705</name>
</gene>
<keyword evidence="2" id="KW-1185">Reference proteome</keyword>
<evidence type="ECO:0000313" key="2">
    <source>
        <dbReference type="Proteomes" id="UP000755577"/>
    </source>
</evidence>
<name>A0ABS2BF04_9BURK</name>
<proteinExistence type="predicted"/>
<comment type="caution">
    <text evidence="1">The sequence shown here is derived from an EMBL/GenBank/DDBJ whole genome shotgun (WGS) entry which is preliminary data.</text>
</comment>
<sequence>MLRPEIDLVELTFQIDERATFVKLRDAGERVCPVCLRDVLKRSGVMNNDVPA</sequence>
<dbReference type="GeneID" id="56501365"/>
<organism evidence="1 2">
    <name type="scientific">Burkholderia anthina</name>
    <dbReference type="NCBI Taxonomy" id="179879"/>
    <lineage>
        <taxon>Bacteria</taxon>
        <taxon>Pseudomonadati</taxon>
        <taxon>Pseudomonadota</taxon>
        <taxon>Betaproteobacteria</taxon>
        <taxon>Burkholderiales</taxon>
        <taxon>Burkholderiaceae</taxon>
        <taxon>Burkholderia</taxon>
        <taxon>Burkholderia cepacia complex</taxon>
    </lineage>
</organism>